<accession>A0A9P1EH96</accession>
<reference evidence="1" key="1">
    <citation type="submission" date="2022-07" db="EMBL/GenBank/DDBJ databases">
        <authorList>
            <person name="Macas J."/>
            <person name="Novak P."/>
            <person name="Neumann P."/>
        </authorList>
    </citation>
    <scope>NUCLEOTIDE SEQUENCE</scope>
</reference>
<keyword evidence="2" id="KW-1185">Reference proteome</keyword>
<dbReference type="EMBL" id="CAMAPE010000045">
    <property type="protein sequence ID" value="CAH9104057.1"/>
    <property type="molecule type" value="Genomic_DNA"/>
</dbReference>
<dbReference type="Proteomes" id="UP001152484">
    <property type="component" value="Unassembled WGS sequence"/>
</dbReference>
<evidence type="ECO:0000313" key="1">
    <source>
        <dbReference type="EMBL" id="CAH9104057.1"/>
    </source>
</evidence>
<comment type="caution">
    <text evidence="1">The sequence shown here is derived from an EMBL/GenBank/DDBJ whole genome shotgun (WGS) entry which is preliminary data.</text>
</comment>
<gene>
    <name evidence="1" type="ORF">CEURO_LOCUS16400</name>
</gene>
<dbReference type="AlphaFoldDB" id="A0A9P1EH96"/>
<proteinExistence type="predicted"/>
<evidence type="ECO:0000313" key="2">
    <source>
        <dbReference type="Proteomes" id="UP001152484"/>
    </source>
</evidence>
<organism evidence="1 2">
    <name type="scientific">Cuscuta europaea</name>
    <name type="common">European dodder</name>
    <dbReference type="NCBI Taxonomy" id="41803"/>
    <lineage>
        <taxon>Eukaryota</taxon>
        <taxon>Viridiplantae</taxon>
        <taxon>Streptophyta</taxon>
        <taxon>Embryophyta</taxon>
        <taxon>Tracheophyta</taxon>
        <taxon>Spermatophyta</taxon>
        <taxon>Magnoliopsida</taxon>
        <taxon>eudicotyledons</taxon>
        <taxon>Gunneridae</taxon>
        <taxon>Pentapetalae</taxon>
        <taxon>asterids</taxon>
        <taxon>lamiids</taxon>
        <taxon>Solanales</taxon>
        <taxon>Convolvulaceae</taxon>
        <taxon>Cuscuteae</taxon>
        <taxon>Cuscuta</taxon>
        <taxon>Cuscuta subgen. Cuscuta</taxon>
    </lineage>
</organism>
<protein>
    <submittedName>
        <fullName evidence="1">Uncharacterized protein</fullName>
    </submittedName>
</protein>
<name>A0A9P1EH96_CUSEU</name>
<sequence length="68" mass="7621">MALHQPSSRQLPIWRCQLRSIFPEKTPISFDDSSSNVFVQATPLDTDGRIGSESESRIRESIIDGNAM</sequence>